<dbReference type="RefSeq" id="WP_122919891.1">
    <property type="nucleotide sequence ID" value="NZ_RHHQ01000017.1"/>
</dbReference>
<dbReference type="Gene3D" id="3.40.50.150">
    <property type="entry name" value="Vaccinia Virus protein VP39"/>
    <property type="match status" value="1"/>
</dbReference>
<organism evidence="1 2">
    <name type="scientific">Brevibacillus fluminis</name>
    <dbReference type="NCBI Taxonomy" id="511487"/>
    <lineage>
        <taxon>Bacteria</taxon>
        <taxon>Bacillati</taxon>
        <taxon>Bacillota</taxon>
        <taxon>Bacilli</taxon>
        <taxon>Bacillales</taxon>
        <taxon>Paenibacillaceae</taxon>
        <taxon>Brevibacillus</taxon>
    </lineage>
</organism>
<evidence type="ECO:0000313" key="1">
    <source>
        <dbReference type="EMBL" id="RNB84608.1"/>
    </source>
</evidence>
<dbReference type="OrthoDB" id="9805585at2"/>
<keyword evidence="2" id="KW-1185">Reference proteome</keyword>
<evidence type="ECO:0000313" key="2">
    <source>
        <dbReference type="Proteomes" id="UP000271031"/>
    </source>
</evidence>
<dbReference type="GO" id="GO:0032259">
    <property type="term" value="P:methylation"/>
    <property type="evidence" value="ECO:0007669"/>
    <property type="project" value="UniProtKB-KW"/>
</dbReference>
<dbReference type="SUPFAM" id="SSF53335">
    <property type="entry name" value="S-adenosyl-L-methionine-dependent methyltransferases"/>
    <property type="match status" value="1"/>
</dbReference>
<sequence>MLNLTAALQERLYFLYKFIRFPKQIGSVTPSSPFLAKTMLDAVPWGNVTAIAELGSGTGAITKHLLATSPQPQHVLLFEKDDTLRAHLARQYPDYAVYEDACQLETALLREGIEQLDCILSGLPFFNFPQAVRDRILEQIDATLKPGGLFIAFQYSHQMKKQLSDRFDLLSIEFVPVNVPPAFVYVCQKRCEPN</sequence>
<proteinExistence type="predicted"/>
<dbReference type="GO" id="GO:0008168">
    <property type="term" value="F:methyltransferase activity"/>
    <property type="evidence" value="ECO:0007669"/>
    <property type="project" value="UniProtKB-KW"/>
</dbReference>
<dbReference type="EMBL" id="RHHQ01000017">
    <property type="protein sequence ID" value="RNB84608.1"/>
    <property type="molecule type" value="Genomic_DNA"/>
</dbReference>
<accession>A0A3M8D9H4</accession>
<dbReference type="AlphaFoldDB" id="A0A3M8D9H4"/>
<dbReference type="InterPro" id="IPR029063">
    <property type="entry name" value="SAM-dependent_MTases_sf"/>
</dbReference>
<keyword evidence="1" id="KW-0489">Methyltransferase</keyword>
<protein>
    <submittedName>
        <fullName evidence="1">Methyltransferase domain-containing protein</fullName>
    </submittedName>
</protein>
<reference evidence="1 2" key="1">
    <citation type="submission" date="2018-10" db="EMBL/GenBank/DDBJ databases">
        <title>Phylogenomics of Brevibacillus.</title>
        <authorList>
            <person name="Dunlap C."/>
        </authorList>
    </citation>
    <scope>NUCLEOTIDE SEQUENCE [LARGE SCALE GENOMIC DNA]</scope>
    <source>
        <strain evidence="1 2">JCM 15716</strain>
    </source>
</reference>
<gene>
    <name evidence="1" type="ORF">EDM56_21120</name>
</gene>
<name>A0A3M8D9H4_9BACL</name>
<dbReference type="CDD" id="cd02440">
    <property type="entry name" value="AdoMet_MTases"/>
    <property type="match status" value="1"/>
</dbReference>
<comment type="caution">
    <text evidence="1">The sequence shown here is derived from an EMBL/GenBank/DDBJ whole genome shotgun (WGS) entry which is preliminary data.</text>
</comment>
<dbReference type="Proteomes" id="UP000271031">
    <property type="component" value="Unassembled WGS sequence"/>
</dbReference>
<keyword evidence="1" id="KW-0808">Transferase</keyword>